<sequence length="529" mass="57646">MALLTVEQLRANDSYIYGDATRYTVFERGDNLKETKNPPSLLLLLRNIDFDPSNINIDRLVNQIRQILRYDGAGLKQFDFDLVRGERRALWGNSQAQGFLNQANAAILKIQSLINKYEDRKEAHNQQAWFYPSRIRAAARQALGPIWAAFENIRQDVLIALNQRRLYGGITAYIWSRILGKIDTLTNLVRALVSITYVENDGQIKTWEIRFAHWTVKHGTTPATSFPGIRDPPGLSRASTATNVPPELDGGGPGPGPGEGGGGGNNDGGDSDNDDDNNNDNNNPGVNIWDDTQFDYNPGVNTNTNNNNNANINNNNNDNVNNDADEDDNDDDEDEDDDQDQDTYNLSGDEDSSDSDNDGYGGGGGAGGAAGGTTGGGLGGGGGGGGNIYVPPGRRTGGGVPPGPWMNRNWRDRSSAMVCKRCVQISGEEECPTCGGESTAIYPPAKGRKMQMKLKRAQENDGEIDSPNKRIRSLLASQVMIDRLSDELRVAKLNIREGPGTSMETMNFDYPDSFKQRGPEFQLPPKIGG</sequence>
<feature type="compositionally biased region" description="Gly residues" evidence="2">
    <location>
        <begin position="249"/>
        <end position="267"/>
    </location>
</feature>
<dbReference type="OrthoDB" id="4778841at2759"/>
<evidence type="ECO:0000313" key="4">
    <source>
        <dbReference type="Proteomes" id="UP000481858"/>
    </source>
</evidence>
<feature type="compositionally biased region" description="Acidic residues" evidence="2">
    <location>
        <begin position="269"/>
        <end position="278"/>
    </location>
</feature>
<organism evidence="3 4">
    <name type="scientific">Xylaria multiplex</name>
    <dbReference type="NCBI Taxonomy" id="323545"/>
    <lineage>
        <taxon>Eukaryota</taxon>
        <taxon>Fungi</taxon>
        <taxon>Dikarya</taxon>
        <taxon>Ascomycota</taxon>
        <taxon>Pezizomycotina</taxon>
        <taxon>Sordariomycetes</taxon>
        <taxon>Xylariomycetidae</taxon>
        <taxon>Xylariales</taxon>
        <taxon>Xylariaceae</taxon>
        <taxon>Xylaria</taxon>
    </lineage>
</organism>
<feature type="region of interest" description="Disordered" evidence="2">
    <location>
        <begin position="220"/>
        <end position="409"/>
    </location>
</feature>
<gene>
    <name evidence="3" type="ORF">GQX73_g7127</name>
</gene>
<proteinExistence type="predicted"/>
<feature type="compositionally biased region" description="Acidic residues" evidence="2">
    <location>
        <begin position="323"/>
        <end position="341"/>
    </location>
</feature>
<evidence type="ECO:0000313" key="3">
    <source>
        <dbReference type="EMBL" id="KAF2966451.1"/>
    </source>
</evidence>
<protein>
    <submittedName>
        <fullName evidence="3">Uncharacterized protein</fullName>
    </submittedName>
</protein>
<name>A0A7C8MPS7_9PEZI</name>
<dbReference type="Proteomes" id="UP000481858">
    <property type="component" value="Unassembled WGS sequence"/>
</dbReference>
<dbReference type="InParanoid" id="A0A7C8MPS7"/>
<feature type="region of interest" description="Disordered" evidence="2">
    <location>
        <begin position="499"/>
        <end position="529"/>
    </location>
</feature>
<comment type="caution">
    <text evidence="3">The sequence shown here is derived from an EMBL/GenBank/DDBJ whole genome shotgun (WGS) entry which is preliminary data.</text>
</comment>
<keyword evidence="1" id="KW-0175">Coiled coil</keyword>
<accession>A0A7C8MPS7</accession>
<keyword evidence="4" id="KW-1185">Reference proteome</keyword>
<feature type="compositionally biased region" description="Acidic residues" evidence="2">
    <location>
        <begin position="348"/>
        <end position="357"/>
    </location>
</feature>
<dbReference type="AlphaFoldDB" id="A0A7C8MPS7"/>
<evidence type="ECO:0000256" key="1">
    <source>
        <dbReference type="SAM" id="Coils"/>
    </source>
</evidence>
<feature type="coiled-coil region" evidence="1">
    <location>
        <begin position="100"/>
        <end position="127"/>
    </location>
</feature>
<reference evidence="3 4" key="1">
    <citation type="submission" date="2019-12" db="EMBL/GenBank/DDBJ databases">
        <title>Draft genome sequence of the ascomycete Xylaria multiplex DSM 110363.</title>
        <authorList>
            <person name="Buettner E."/>
            <person name="Kellner H."/>
        </authorList>
    </citation>
    <scope>NUCLEOTIDE SEQUENCE [LARGE SCALE GENOMIC DNA]</scope>
    <source>
        <strain evidence="3 4">DSM 110363</strain>
    </source>
</reference>
<dbReference type="EMBL" id="WUBL01000089">
    <property type="protein sequence ID" value="KAF2966451.1"/>
    <property type="molecule type" value="Genomic_DNA"/>
</dbReference>
<evidence type="ECO:0000256" key="2">
    <source>
        <dbReference type="SAM" id="MobiDB-lite"/>
    </source>
</evidence>
<feature type="compositionally biased region" description="Gly residues" evidence="2">
    <location>
        <begin position="359"/>
        <end position="387"/>
    </location>
</feature>
<feature type="compositionally biased region" description="Low complexity" evidence="2">
    <location>
        <begin position="300"/>
        <end position="322"/>
    </location>
</feature>